<gene>
    <name evidence="2" type="ORF">D7Z94_19925</name>
</gene>
<dbReference type="PROSITE" id="PS51459">
    <property type="entry name" value="FIDO"/>
    <property type="match status" value="1"/>
</dbReference>
<organism evidence="2 3">
    <name type="scientific">Ulvibacterium marinum</name>
    <dbReference type="NCBI Taxonomy" id="2419782"/>
    <lineage>
        <taxon>Bacteria</taxon>
        <taxon>Pseudomonadati</taxon>
        <taxon>Bacteroidota</taxon>
        <taxon>Flavobacteriia</taxon>
        <taxon>Flavobacteriales</taxon>
        <taxon>Flavobacteriaceae</taxon>
        <taxon>Ulvibacterium</taxon>
    </lineage>
</organism>
<dbReference type="RefSeq" id="WP_120713391.1">
    <property type="nucleotide sequence ID" value="NZ_RBCJ01000004.1"/>
</dbReference>
<dbReference type="InterPro" id="IPR053737">
    <property type="entry name" value="Type_II_TA_Toxin"/>
</dbReference>
<dbReference type="GO" id="GO:0016301">
    <property type="term" value="F:kinase activity"/>
    <property type="evidence" value="ECO:0007669"/>
    <property type="project" value="InterPro"/>
</dbReference>
<dbReference type="Gene3D" id="1.20.120.1870">
    <property type="entry name" value="Fic/DOC protein, Fido domain"/>
    <property type="match status" value="1"/>
</dbReference>
<evidence type="ECO:0000313" key="3">
    <source>
        <dbReference type="Proteomes" id="UP000276603"/>
    </source>
</evidence>
<name>A0A3B0BY21_9FLAO</name>
<keyword evidence="3" id="KW-1185">Reference proteome</keyword>
<dbReference type="Pfam" id="PF02661">
    <property type="entry name" value="Fic"/>
    <property type="match status" value="1"/>
</dbReference>
<accession>A0A3B0BY21</accession>
<evidence type="ECO:0000313" key="2">
    <source>
        <dbReference type="EMBL" id="RKN78485.1"/>
    </source>
</evidence>
<dbReference type="Proteomes" id="UP000276603">
    <property type="component" value="Unassembled WGS sequence"/>
</dbReference>
<dbReference type="SUPFAM" id="SSF140931">
    <property type="entry name" value="Fic-like"/>
    <property type="match status" value="1"/>
</dbReference>
<dbReference type="EMBL" id="RBCJ01000004">
    <property type="protein sequence ID" value="RKN78485.1"/>
    <property type="molecule type" value="Genomic_DNA"/>
</dbReference>
<dbReference type="PANTHER" id="PTHR39426">
    <property type="entry name" value="HOMOLOGY TO DEATH-ON-CURING PROTEIN OF PHAGE P1"/>
    <property type="match status" value="1"/>
</dbReference>
<dbReference type="AlphaFoldDB" id="A0A3B0BY21"/>
<protein>
    <submittedName>
        <fullName evidence="2">Type II toxin-antitoxin system death-on-curing family toxin</fullName>
    </submittedName>
</protein>
<reference evidence="2 3" key="1">
    <citation type="submission" date="2018-10" db="EMBL/GenBank/DDBJ databases">
        <title>Ulvibacterium marinum gen. nov., sp. nov., a novel marine bacterium of the family Flavobacteriaceae, isolated from a culture of the green alga Ulva prolifera.</title>
        <authorList>
            <person name="Zhang Z."/>
        </authorList>
    </citation>
    <scope>NUCLEOTIDE SEQUENCE [LARGE SCALE GENOMIC DNA]</scope>
    <source>
        <strain evidence="2 3">CCMM003</strain>
    </source>
</reference>
<dbReference type="OrthoDB" id="9802752at2"/>
<evidence type="ECO:0000259" key="1">
    <source>
        <dbReference type="PROSITE" id="PS51459"/>
    </source>
</evidence>
<sequence length="124" mass="13892">MIDLKQALSIHQILIERFGGADGIKDQGGLESALNRPYATFDQRELYPTPVEKAAAVLESILINHPFVDGNKRTGYVLMRLTLMEGGLDIETSQADKYEFVIKVTEGKLDIDQIKGWISSRLKK</sequence>
<dbReference type="InterPro" id="IPR036597">
    <property type="entry name" value="Fido-like_dom_sf"/>
</dbReference>
<feature type="domain" description="Fido" evidence="1">
    <location>
        <begin position="2"/>
        <end position="120"/>
    </location>
</feature>
<dbReference type="PANTHER" id="PTHR39426:SF1">
    <property type="entry name" value="HOMOLOGY TO DEATH-ON-CURING PROTEIN OF PHAGE P1"/>
    <property type="match status" value="1"/>
</dbReference>
<comment type="caution">
    <text evidence="2">The sequence shown here is derived from an EMBL/GenBank/DDBJ whole genome shotgun (WGS) entry which is preliminary data.</text>
</comment>
<dbReference type="NCBIfam" id="TIGR01550">
    <property type="entry name" value="DOC_P1"/>
    <property type="match status" value="1"/>
</dbReference>
<dbReference type="InterPro" id="IPR006440">
    <property type="entry name" value="Doc"/>
</dbReference>
<dbReference type="InterPro" id="IPR003812">
    <property type="entry name" value="Fido"/>
</dbReference>
<proteinExistence type="predicted"/>